<keyword evidence="1" id="KW-1133">Transmembrane helix</keyword>
<gene>
    <name evidence="2" type="ORF">ACFQ4M_17865</name>
</gene>
<feature type="transmembrane region" description="Helical" evidence="1">
    <location>
        <begin position="28"/>
        <end position="49"/>
    </location>
</feature>
<keyword evidence="3" id="KW-1185">Reference proteome</keyword>
<proteinExistence type="predicted"/>
<feature type="transmembrane region" description="Helical" evidence="1">
    <location>
        <begin position="70"/>
        <end position="90"/>
    </location>
</feature>
<evidence type="ECO:0000256" key="1">
    <source>
        <dbReference type="SAM" id="Phobius"/>
    </source>
</evidence>
<dbReference type="Proteomes" id="UP001597158">
    <property type="component" value="Unassembled WGS sequence"/>
</dbReference>
<sequence>MKVSIVTGTALAFGVCYLLVPGIGVNEPGALLAIGLALALFMASFDIVLARTLLKRPWARVFRDFDPRTGNYLSFGLLLLVVIPYAVMALR</sequence>
<evidence type="ECO:0000313" key="2">
    <source>
        <dbReference type="EMBL" id="MFD1265443.1"/>
    </source>
</evidence>
<accession>A0ABW3WKW4</accession>
<comment type="caution">
    <text evidence="2">The sequence shown here is derived from an EMBL/GenBank/DDBJ whole genome shotgun (WGS) entry which is preliminary data.</text>
</comment>
<keyword evidence="1" id="KW-0472">Membrane</keyword>
<name>A0ABW3WKW4_9RHOO</name>
<evidence type="ECO:0000313" key="3">
    <source>
        <dbReference type="Proteomes" id="UP001597158"/>
    </source>
</evidence>
<protein>
    <submittedName>
        <fullName evidence="2">Uncharacterized protein</fullName>
    </submittedName>
</protein>
<dbReference type="RefSeq" id="WP_002929469.1">
    <property type="nucleotide sequence ID" value="NZ_JARQZE010000018.1"/>
</dbReference>
<organism evidence="2 3">
    <name type="scientific">Thauera mechernichensis</name>
    <dbReference type="NCBI Taxonomy" id="82788"/>
    <lineage>
        <taxon>Bacteria</taxon>
        <taxon>Pseudomonadati</taxon>
        <taxon>Pseudomonadota</taxon>
        <taxon>Betaproteobacteria</taxon>
        <taxon>Rhodocyclales</taxon>
        <taxon>Zoogloeaceae</taxon>
        <taxon>Thauera</taxon>
    </lineage>
</organism>
<dbReference type="EMBL" id="JBHTMC010000033">
    <property type="protein sequence ID" value="MFD1265443.1"/>
    <property type="molecule type" value="Genomic_DNA"/>
</dbReference>
<reference evidence="3" key="1">
    <citation type="journal article" date="2019" name="Int. J. Syst. Evol. Microbiol.">
        <title>The Global Catalogue of Microorganisms (GCM) 10K type strain sequencing project: providing services to taxonomists for standard genome sequencing and annotation.</title>
        <authorList>
            <consortium name="The Broad Institute Genomics Platform"/>
            <consortium name="The Broad Institute Genome Sequencing Center for Infectious Disease"/>
            <person name="Wu L."/>
            <person name="Ma J."/>
        </authorList>
    </citation>
    <scope>NUCLEOTIDE SEQUENCE [LARGE SCALE GENOMIC DNA]</scope>
    <source>
        <strain evidence="3">CCUG 48884</strain>
    </source>
</reference>
<keyword evidence="1" id="KW-0812">Transmembrane</keyword>